<dbReference type="PROSITE" id="PS50294">
    <property type="entry name" value="WD_REPEATS_REGION"/>
    <property type="match status" value="1"/>
</dbReference>
<dbReference type="PANTHER" id="PTHR13923">
    <property type="entry name" value="SEC31-RELATED PROTEIN"/>
    <property type="match status" value="1"/>
</dbReference>
<dbReference type="Gene3D" id="2.130.10.10">
    <property type="entry name" value="YVTN repeat-like/Quinoprotein amine dehydrogenase"/>
    <property type="match status" value="1"/>
</dbReference>
<gene>
    <name evidence="20 21 22" type="primary">LOC117651059</name>
</gene>
<keyword evidence="19" id="KW-1185">Reference proteome</keyword>
<feature type="compositionally biased region" description="Polar residues" evidence="18">
    <location>
        <begin position="784"/>
        <end position="799"/>
    </location>
</feature>
<evidence type="ECO:0000256" key="17">
    <source>
        <dbReference type="PROSITE-ProRule" id="PRU00221"/>
    </source>
</evidence>
<comment type="similarity">
    <text evidence="3">Belongs to the WD repeat SEC31 family.</text>
</comment>
<feature type="repeat" description="WD" evidence="17">
    <location>
        <begin position="108"/>
        <end position="150"/>
    </location>
</feature>
<keyword evidence="7" id="KW-0677">Repeat</keyword>
<dbReference type="Pfam" id="PF00400">
    <property type="entry name" value="WD40"/>
    <property type="match status" value="2"/>
</dbReference>
<comment type="function">
    <text evidence="13">Component of the coat protein complex II (COPII) which promotes the formation of transport vesicles from the endoplasmic reticulum (ER). The coat has two main functions, the physical deformation of the endoplasmic reticulum membrane into vesicles and the selection of cargo molecules.</text>
</comment>
<evidence type="ECO:0000256" key="14">
    <source>
        <dbReference type="ARBA" id="ARBA00039468"/>
    </source>
</evidence>
<keyword evidence="10" id="KW-0653">Protein transport</keyword>
<keyword evidence="9" id="KW-0931">ER-Golgi transport</keyword>
<dbReference type="PROSITE" id="PS50082">
    <property type="entry name" value="WD_REPEATS_2"/>
    <property type="match status" value="1"/>
</dbReference>
<dbReference type="FunFam" id="2.130.10.10:FF:000009">
    <property type="entry name" value="Protein transport protein Sec31A isoform A"/>
    <property type="match status" value="1"/>
</dbReference>
<evidence type="ECO:0000256" key="13">
    <source>
        <dbReference type="ARBA" id="ARBA00025471"/>
    </source>
</evidence>
<evidence type="ECO:0000313" key="20">
    <source>
        <dbReference type="RefSeq" id="XP_034250671.1"/>
    </source>
</evidence>
<evidence type="ECO:0000256" key="10">
    <source>
        <dbReference type="ARBA" id="ARBA00022927"/>
    </source>
</evidence>
<evidence type="ECO:0000313" key="22">
    <source>
        <dbReference type="RefSeq" id="XP_034250673.1"/>
    </source>
</evidence>
<evidence type="ECO:0000313" key="19">
    <source>
        <dbReference type="Proteomes" id="UP000515158"/>
    </source>
</evidence>
<feature type="compositionally biased region" description="Pro residues" evidence="18">
    <location>
        <begin position="864"/>
        <end position="878"/>
    </location>
</feature>
<dbReference type="Gene3D" id="1.25.40.1030">
    <property type="match status" value="1"/>
</dbReference>
<evidence type="ECO:0000256" key="18">
    <source>
        <dbReference type="SAM" id="MobiDB-lite"/>
    </source>
</evidence>
<feature type="region of interest" description="Disordered" evidence="18">
    <location>
        <begin position="784"/>
        <end position="1007"/>
    </location>
</feature>
<feature type="compositionally biased region" description="Pro residues" evidence="18">
    <location>
        <begin position="825"/>
        <end position="849"/>
    </location>
</feature>
<dbReference type="GO" id="GO:0015031">
    <property type="term" value="P:protein transport"/>
    <property type="evidence" value="ECO:0007669"/>
    <property type="project" value="UniProtKB-KW"/>
</dbReference>
<keyword evidence="5" id="KW-0963">Cytoplasm</keyword>
<dbReference type="Gene3D" id="1.20.940.10">
    <property type="entry name" value="Functional domain of the splicing factor Prp18"/>
    <property type="match status" value="1"/>
</dbReference>
<dbReference type="RefSeq" id="XP_034250673.1">
    <property type="nucleotide sequence ID" value="XM_034394782.1"/>
</dbReference>
<dbReference type="AlphaFoldDB" id="A0A6P9A1B6"/>
<reference evidence="20 21" key="1">
    <citation type="submission" date="2025-04" db="UniProtKB">
        <authorList>
            <consortium name="RefSeq"/>
        </authorList>
    </citation>
    <scope>IDENTIFICATION</scope>
    <source>
        <tissue evidence="20 21">Total insect</tissue>
    </source>
</reference>
<evidence type="ECO:0000256" key="8">
    <source>
        <dbReference type="ARBA" id="ARBA00022824"/>
    </source>
</evidence>
<dbReference type="GeneID" id="117651059"/>
<evidence type="ECO:0000256" key="2">
    <source>
        <dbReference type="ARBA" id="ARBA00004406"/>
    </source>
</evidence>
<comment type="subcellular location">
    <subcellularLocation>
        <location evidence="1">Cytoplasmic vesicle membrane</location>
        <topology evidence="1">Peripheral membrane protein</topology>
        <orientation evidence="1">Cytoplasmic side</orientation>
    </subcellularLocation>
    <subcellularLocation>
        <location evidence="2">Endoplasmic reticulum membrane</location>
        <topology evidence="2">Peripheral membrane protein</topology>
    </subcellularLocation>
</comment>
<evidence type="ECO:0000256" key="9">
    <source>
        <dbReference type="ARBA" id="ARBA00022892"/>
    </source>
</evidence>
<dbReference type="RefSeq" id="XP_034250671.1">
    <property type="nucleotide sequence ID" value="XM_034394780.1"/>
</dbReference>
<evidence type="ECO:0000256" key="11">
    <source>
        <dbReference type="ARBA" id="ARBA00023136"/>
    </source>
</evidence>
<evidence type="ECO:0000256" key="12">
    <source>
        <dbReference type="ARBA" id="ARBA00023329"/>
    </source>
</evidence>
<evidence type="ECO:0000256" key="5">
    <source>
        <dbReference type="ARBA" id="ARBA00022490"/>
    </source>
</evidence>
<dbReference type="GO" id="GO:0030127">
    <property type="term" value="C:COPII vesicle coat"/>
    <property type="evidence" value="ECO:0007669"/>
    <property type="project" value="TreeGrafter"/>
</dbReference>
<dbReference type="SMART" id="SM00320">
    <property type="entry name" value="WD40"/>
    <property type="match status" value="5"/>
</dbReference>
<name>A0A6P9A1B6_THRPL</name>
<dbReference type="FunFam" id="1.25.40.1030:FF:000011">
    <property type="entry name" value="SEC31 homolog B, COPII coat complex component"/>
    <property type="match status" value="1"/>
</dbReference>
<dbReference type="InterPro" id="IPR001680">
    <property type="entry name" value="WD40_rpt"/>
</dbReference>
<dbReference type="InterPro" id="IPR015943">
    <property type="entry name" value="WD40/YVTN_repeat-like_dom_sf"/>
</dbReference>
<dbReference type="PANTHER" id="PTHR13923:SF11">
    <property type="entry name" value="SECRETORY 31, ISOFORM D"/>
    <property type="match status" value="1"/>
</dbReference>
<dbReference type="OrthoDB" id="542917at2759"/>
<dbReference type="SUPFAM" id="SSF50978">
    <property type="entry name" value="WD40 repeat-like"/>
    <property type="match status" value="1"/>
</dbReference>
<dbReference type="GO" id="GO:0005789">
    <property type="term" value="C:endoplasmic reticulum membrane"/>
    <property type="evidence" value="ECO:0007669"/>
    <property type="project" value="UniProtKB-SubCell"/>
</dbReference>
<keyword evidence="4" id="KW-0813">Transport</keyword>
<keyword evidence="6 17" id="KW-0853">WD repeat</keyword>
<organism evidence="20">
    <name type="scientific">Thrips palmi</name>
    <name type="common">Melon thrips</name>
    <dbReference type="NCBI Taxonomy" id="161013"/>
    <lineage>
        <taxon>Eukaryota</taxon>
        <taxon>Metazoa</taxon>
        <taxon>Ecdysozoa</taxon>
        <taxon>Arthropoda</taxon>
        <taxon>Hexapoda</taxon>
        <taxon>Insecta</taxon>
        <taxon>Pterygota</taxon>
        <taxon>Neoptera</taxon>
        <taxon>Paraneoptera</taxon>
        <taxon>Thysanoptera</taxon>
        <taxon>Terebrantia</taxon>
        <taxon>Thripoidea</taxon>
        <taxon>Thripidae</taxon>
        <taxon>Thrips</taxon>
    </lineage>
</organism>
<dbReference type="InterPro" id="IPR040251">
    <property type="entry name" value="SEC31-like"/>
</dbReference>
<feature type="compositionally biased region" description="Low complexity" evidence="18">
    <location>
        <begin position="947"/>
        <end position="961"/>
    </location>
</feature>
<dbReference type="GO" id="GO:0090110">
    <property type="term" value="P:COPII-coated vesicle cargo loading"/>
    <property type="evidence" value="ECO:0007669"/>
    <property type="project" value="TreeGrafter"/>
</dbReference>
<evidence type="ECO:0000256" key="4">
    <source>
        <dbReference type="ARBA" id="ARBA00022448"/>
    </source>
</evidence>
<feature type="region of interest" description="Disordered" evidence="18">
    <location>
        <begin position="1078"/>
        <end position="1106"/>
    </location>
</feature>
<evidence type="ECO:0000256" key="6">
    <source>
        <dbReference type="ARBA" id="ARBA00022574"/>
    </source>
</evidence>
<dbReference type="GO" id="GO:0070971">
    <property type="term" value="C:endoplasmic reticulum exit site"/>
    <property type="evidence" value="ECO:0007669"/>
    <property type="project" value="TreeGrafter"/>
</dbReference>
<dbReference type="GO" id="GO:0005198">
    <property type="term" value="F:structural molecule activity"/>
    <property type="evidence" value="ECO:0007669"/>
    <property type="project" value="TreeGrafter"/>
</dbReference>
<evidence type="ECO:0000256" key="1">
    <source>
        <dbReference type="ARBA" id="ARBA00004180"/>
    </source>
</evidence>
<evidence type="ECO:0000256" key="3">
    <source>
        <dbReference type="ARBA" id="ARBA00009358"/>
    </source>
</evidence>
<proteinExistence type="inferred from homology"/>
<keyword evidence="11" id="KW-0472">Membrane</keyword>
<dbReference type="Proteomes" id="UP000515158">
    <property type="component" value="Unplaced"/>
</dbReference>
<keyword evidence="8" id="KW-0256">Endoplasmic reticulum</keyword>
<dbReference type="FunFam" id="1.20.940.10:FF:000001">
    <property type="entry name" value="Protein transport protein Sec31A isoform A"/>
    <property type="match status" value="1"/>
</dbReference>
<evidence type="ECO:0000313" key="21">
    <source>
        <dbReference type="RefSeq" id="XP_034250672.1"/>
    </source>
</evidence>
<protein>
    <recommendedName>
        <fullName evidence="14">Protein transport protein Sec31A</fullName>
    </recommendedName>
    <alternativeName>
        <fullName evidence="16">SEC31-like protein 1</fullName>
    </alternativeName>
    <alternativeName>
        <fullName evidence="15">SEC31-related protein A</fullName>
    </alternativeName>
</protein>
<evidence type="ECO:0000256" key="7">
    <source>
        <dbReference type="ARBA" id="ARBA00022737"/>
    </source>
</evidence>
<keyword evidence="12" id="KW-0968">Cytoplasmic vesicle</keyword>
<evidence type="ECO:0000256" key="15">
    <source>
        <dbReference type="ARBA" id="ARBA00041470"/>
    </source>
</evidence>
<accession>A0A6P9A1B6</accession>
<dbReference type="RefSeq" id="XP_034250672.1">
    <property type="nucleotide sequence ID" value="XM_034394781.1"/>
</dbReference>
<feature type="compositionally biased region" description="Pro residues" evidence="18">
    <location>
        <begin position="976"/>
        <end position="995"/>
    </location>
</feature>
<dbReference type="KEGG" id="tpal:117651059"/>
<sequence length="1216" mass="131684">MKVKELDKTVNVAWSPPAQHPILLAAGTAAQQLDASFSTSSTLEIHALNLGDPGVDMQILASAPSEQRFHKVVWGNNGAIVGGCDGGLVQIYNSQKLLSGEKVPIARQDKHSGPVRALDFNPFQSNLLATGAAESEIYIWDLNNISTPMTPGAKAQPSEDVAWISWNRQVQHILASSFAQRCVVWDLRKNEPIIKLSDSQSRIRWKVVSWHPEVATQLALASEEDSAPVIQLWDLRFATSPIRTLENHQRGVLSIAWCMQDPDLLLSCGKDNRILCWNPNSNVPGGEVICEVASTTQWNFDVAWCPRNPALISSCSFDGHVNIYSLTGGAQPQVQTSNKIADSFPGMESYAQATPPQPAPVSVDLRKPPKWLRRPCGASFGFGGKLVSFQFDKAAVAQHAATPQQPGFIAPPAVARTVSISQVVTESNLMARAQALDMALQQGDYLDFCRTRSSNSHTAHERFLWECLRTNFEPNPSSEILSLLGFDSEEVNRKLSAFCTQTNDLASADVNGIDSITNQMNDLSSVSGDDAFSAIAASTQYNKKPEPIASFKIVTGDDPSGLICQALLLGHTEVAVELCLQEGRHADAIVLAMTGGPDLLAKTQSKYFQKSKGYLSTLMAAVVTENWSQVIASCDLESWKEALTAILTHTRGDEFSSLCEQLGHRLEVESGGLHKQKAQLCYAIAGNLHKLVDNWMTAVQPSTPEQMQDLVEMVAVLRTSIEIKGRNIDISGSLANTLSQYAEFLASQGSLASALTYLSNSQDEKMNELRDRLSVALGYKQLHSQQVDPRRASLQNQRGVQPVGNRQAPYFYNQTQPQHSFPPASYNPPPSMPAPVPAPVPMQPLPPMQPLSGVPPLQVQPLQPLQPAPLAGPPPGPSASPGLGIPRAPSVTGGSSGRKYVLDPSVQSGPVGFPPSNAMFGQPQSQPFSPQPAAPLYPVQPQNQAYLGQPQSQLGPPGQSQAYPSYGSPAFGEVPAPGPGPLPPPPTSQPPPGWNDPPALKNNARQRPKAIKTEAPPVAPITHPLFGAVPQETAPPLNNMNGGYADPMGGNAGAYGIQQQNVYQPPNVYQPQMMQQQMMNPHEPPEPVSQYARAKPEPPPPKAPIPDEHVVLQTAFDDLRNRCYQAAANPQSKRKLDDVAKKLEVLYDALRDMRLSNNTLQSLHQLMQMVRMGDYAGGLNLHTQLVSGPDFSQISSFMPGLKVLLQSALQLGVYLQ</sequence>
<feature type="compositionally biased region" description="Low complexity" evidence="18">
    <location>
        <begin position="850"/>
        <end position="863"/>
    </location>
</feature>
<evidence type="ECO:0000256" key="16">
    <source>
        <dbReference type="ARBA" id="ARBA00043112"/>
    </source>
</evidence>
<dbReference type="GO" id="GO:0007029">
    <property type="term" value="P:endoplasmic reticulum organization"/>
    <property type="evidence" value="ECO:0007669"/>
    <property type="project" value="TreeGrafter"/>
</dbReference>
<dbReference type="InterPro" id="IPR036322">
    <property type="entry name" value="WD40_repeat_dom_sf"/>
</dbReference>
<dbReference type="CTD" id="35877"/>